<dbReference type="PANTHER" id="PTHR37816">
    <property type="entry name" value="YALI0E33011P"/>
    <property type="match status" value="1"/>
</dbReference>
<dbReference type="Proteomes" id="UP000192660">
    <property type="component" value="Unassembled WGS sequence"/>
</dbReference>
<dbReference type="InterPro" id="IPR027417">
    <property type="entry name" value="P-loop_NTPase"/>
</dbReference>
<dbReference type="NCBIfam" id="NF005994">
    <property type="entry name" value="PRK08118.1"/>
    <property type="match status" value="1"/>
</dbReference>
<protein>
    <submittedName>
        <fullName evidence="1">Adenylate kinase</fullName>
    </submittedName>
</protein>
<evidence type="ECO:0000313" key="1">
    <source>
        <dbReference type="EMBL" id="SMC05940.1"/>
    </source>
</evidence>
<keyword evidence="2" id="KW-1185">Reference proteome</keyword>
<name>A0A1W1WIS6_SULTA</name>
<proteinExistence type="predicted"/>
<dbReference type="STRING" id="28034.BFX07_12475"/>
<dbReference type="OrthoDB" id="1201990at2"/>
<dbReference type="GO" id="GO:0016301">
    <property type="term" value="F:kinase activity"/>
    <property type="evidence" value="ECO:0007669"/>
    <property type="project" value="UniProtKB-KW"/>
</dbReference>
<gene>
    <name evidence="1" type="ORF">SAMN00768000_2547</name>
</gene>
<dbReference type="InterPro" id="IPR052922">
    <property type="entry name" value="Cytidylate_Kinase-2"/>
</dbReference>
<keyword evidence="1" id="KW-0418">Kinase</keyword>
<reference evidence="2" key="1">
    <citation type="submission" date="2017-04" db="EMBL/GenBank/DDBJ databases">
        <authorList>
            <person name="Varghese N."/>
            <person name="Submissions S."/>
        </authorList>
    </citation>
    <scope>NUCLEOTIDE SEQUENCE [LARGE SCALE GENOMIC DNA]</scope>
    <source>
        <strain evidence="2">DSM 9293</strain>
    </source>
</reference>
<dbReference type="PANTHER" id="PTHR37816:SF3">
    <property type="entry name" value="MODULATES DNA TOPOLOGY"/>
    <property type="match status" value="1"/>
</dbReference>
<evidence type="ECO:0000313" key="2">
    <source>
        <dbReference type="Proteomes" id="UP000192660"/>
    </source>
</evidence>
<accession>A0A1W1WIS6</accession>
<dbReference type="SUPFAM" id="SSF52540">
    <property type="entry name" value="P-loop containing nucleoside triphosphate hydrolases"/>
    <property type="match status" value="1"/>
</dbReference>
<sequence length="179" mass="21066">MRKVLVIGSPGAGKSTLAQQLGVITGLPVIHLDRLYFRPNWVEPSLEEWISIQEDLVQRDAWIIDGNYGKTLDIRLQVADTVIFLDFSRYVCLWRVLKRIKQHYGHTRDDMAEGCEERFDGEFLRYIWQFPHDQRPRILDQLRERQQRGTHIIHLRRSSDISRLLQSLTTSLGTGKHRF</sequence>
<organism evidence="1 2">
    <name type="scientific">Sulfobacillus thermosulfidooxidans (strain DSM 9293 / VKM B-1269 / AT-1)</name>
    <dbReference type="NCBI Taxonomy" id="929705"/>
    <lineage>
        <taxon>Bacteria</taxon>
        <taxon>Bacillati</taxon>
        <taxon>Bacillota</taxon>
        <taxon>Clostridia</taxon>
        <taxon>Eubacteriales</taxon>
        <taxon>Clostridiales Family XVII. Incertae Sedis</taxon>
        <taxon>Sulfobacillus</taxon>
    </lineage>
</organism>
<keyword evidence="1" id="KW-0808">Transferase</keyword>
<dbReference type="AlphaFoldDB" id="A0A1W1WIS6"/>
<dbReference type="RefSeq" id="WP_020373735.1">
    <property type="nucleotide sequence ID" value="NZ_FWWY01000001.1"/>
</dbReference>
<dbReference type="EMBL" id="FWWY01000001">
    <property type="protein sequence ID" value="SMC05940.1"/>
    <property type="molecule type" value="Genomic_DNA"/>
</dbReference>
<dbReference type="Gene3D" id="3.40.50.300">
    <property type="entry name" value="P-loop containing nucleotide triphosphate hydrolases"/>
    <property type="match status" value="1"/>
</dbReference>